<dbReference type="GO" id="GO:0051231">
    <property type="term" value="P:spindle elongation"/>
    <property type="evidence" value="ECO:0007669"/>
    <property type="project" value="TreeGrafter"/>
</dbReference>
<dbReference type="Ensembl" id="ENSPCOT00000038304.1">
    <property type="protein sequence ID" value="ENSPCOP00000027481.1"/>
    <property type="gene ID" value="ENSPCOG00000026239.1"/>
</dbReference>
<evidence type="ECO:0000256" key="6">
    <source>
        <dbReference type="ARBA" id="ARBA00022840"/>
    </source>
</evidence>
<sequence length="637" mass="69818">MEERGAPDGDPARSLEQGPERPETPIQVVLRVRPMSAAELRRGEQSVLHCSGSRTLPPGGGPEVAFRFGAVLDGARTQEDVFRACGVRRLGELALRGFSCTVFTFGQTGSGKTYTLTGPPPQGEGAPVPPGLAGIMQRTFAWLFDRVQHLGAPVTLRASYLEIYNEQVRDLLSLGSPRPLAVRWNKTRGFHVAQLRVVELGSLEALLELLQLGLSRRRSSAHTLNQASSRSHALLTLYIGCQSAQQMPPVGPGEPPIGGKLCFVDLAGSEKVAATGSRGELMLEANSINRSLLALGHCISLLLDPQRKQSHIPFRDSKLTKLLADSLGGRGVTLMVACVSPSAQCLPETLSTLRYASRAQRVTTRPQAPKSPVAKQPQHLETDMLQLQEENHRLQFQLDQMERKASGLGGTQLAWAQRNLYGMLQEFMLENERLRKEKSQLQSSRDLARNEQRVLAQQVHELESQAWGQGSDLWVQTTWVPFPALPPLCSCPWRHLCPLCRAPLAHWACPWRERHLQQVLGPEALGSRPLSARPPAWAPPCSPGSAKCPRERSHSDWTQIRVLAEMLTEEEVVPSAPPLPTGPPNTSPVLTGRAGVQNLAQRLEALREQIGSSLRRGRSQPPHSEGARSPGRALPPR</sequence>
<keyword evidence="7 12" id="KW-0175">Coiled coil</keyword>
<dbReference type="InterPro" id="IPR019821">
    <property type="entry name" value="Kinesin_motor_CS"/>
</dbReference>
<evidence type="ECO:0000256" key="3">
    <source>
        <dbReference type="ARBA" id="ARBA00022553"/>
    </source>
</evidence>
<dbReference type="InterPro" id="IPR027640">
    <property type="entry name" value="Kinesin-like_fam"/>
</dbReference>
<dbReference type="PANTHER" id="PTHR47969:SF33">
    <property type="entry name" value="KINESIN-LIKE PROTEIN"/>
    <property type="match status" value="1"/>
</dbReference>
<evidence type="ECO:0000256" key="9">
    <source>
        <dbReference type="ARBA" id="ARBA00023212"/>
    </source>
</evidence>
<evidence type="ECO:0000313" key="15">
    <source>
        <dbReference type="Ensembl" id="ENSPCOP00000027481.1"/>
    </source>
</evidence>
<keyword evidence="5 10" id="KW-0547">Nucleotide-binding</keyword>
<comment type="similarity">
    <text evidence="10 11">Belongs to the TRAFAC class myosin-kinesin ATPase superfamily. Kinesin family.</text>
</comment>
<dbReference type="GO" id="GO:0005874">
    <property type="term" value="C:microtubule"/>
    <property type="evidence" value="ECO:0007669"/>
    <property type="project" value="UniProtKB-KW"/>
</dbReference>
<gene>
    <name evidence="15" type="primary">KIF12</name>
</gene>
<feature type="compositionally biased region" description="Basic and acidic residues" evidence="13">
    <location>
        <begin position="1"/>
        <end position="23"/>
    </location>
</feature>
<dbReference type="PRINTS" id="PR00380">
    <property type="entry name" value="KINESINHEAVY"/>
</dbReference>
<dbReference type="Gene3D" id="3.40.850.10">
    <property type="entry name" value="Kinesin motor domain"/>
    <property type="match status" value="1"/>
</dbReference>
<dbReference type="CDD" id="cd00106">
    <property type="entry name" value="KISc"/>
    <property type="match status" value="1"/>
</dbReference>
<evidence type="ECO:0000256" key="11">
    <source>
        <dbReference type="RuleBase" id="RU000394"/>
    </source>
</evidence>
<feature type="region of interest" description="Disordered" evidence="13">
    <location>
        <begin position="571"/>
        <end position="591"/>
    </location>
</feature>
<dbReference type="OMA" id="VYSCPCC"/>
<dbReference type="PROSITE" id="PS50067">
    <property type="entry name" value="KINESIN_MOTOR_2"/>
    <property type="match status" value="1"/>
</dbReference>
<keyword evidence="9" id="KW-0206">Cytoskeleton</keyword>
<feature type="region of interest" description="Disordered" evidence="13">
    <location>
        <begin position="531"/>
        <end position="553"/>
    </location>
</feature>
<evidence type="ECO:0000256" key="2">
    <source>
        <dbReference type="ARBA" id="ARBA00022490"/>
    </source>
</evidence>
<organism evidence="15 16">
    <name type="scientific">Propithecus coquereli</name>
    <name type="common">Coquerel's sifaka</name>
    <name type="synonym">Propithecus verreauxi coquereli</name>
    <dbReference type="NCBI Taxonomy" id="379532"/>
    <lineage>
        <taxon>Eukaryota</taxon>
        <taxon>Metazoa</taxon>
        <taxon>Chordata</taxon>
        <taxon>Craniata</taxon>
        <taxon>Vertebrata</taxon>
        <taxon>Euteleostomi</taxon>
        <taxon>Mammalia</taxon>
        <taxon>Eutheria</taxon>
        <taxon>Euarchontoglires</taxon>
        <taxon>Primates</taxon>
        <taxon>Strepsirrhini</taxon>
        <taxon>Lemuriformes</taxon>
        <taxon>Indriidae</taxon>
        <taxon>Propithecus</taxon>
    </lineage>
</organism>
<dbReference type="SMART" id="SM00129">
    <property type="entry name" value="KISc"/>
    <property type="match status" value="1"/>
</dbReference>
<dbReference type="Pfam" id="PF00225">
    <property type="entry name" value="Kinesin"/>
    <property type="match status" value="1"/>
</dbReference>
<feature type="binding site" evidence="10">
    <location>
        <begin position="106"/>
        <end position="113"/>
    </location>
    <ligand>
        <name>ATP</name>
        <dbReference type="ChEBI" id="CHEBI:30616"/>
    </ligand>
</feature>
<keyword evidence="4 11" id="KW-0493">Microtubule</keyword>
<keyword evidence="6 10" id="KW-0067">ATP-binding</keyword>
<feature type="compositionally biased region" description="Pro residues" evidence="13">
    <location>
        <begin position="575"/>
        <end position="586"/>
    </location>
</feature>
<keyword evidence="8 10" id="KW-0505">Motor protein</keyword>
<evidence type="ECO:0000256" key="13">
    <source>
        <dbReference type="SAM" id="MobiDB-lite"/>
    </source>
</evidence>
<evidence type="ECO:0000256" key="4">
    <source>
        <dbReference type="ARBA" id="ARBA00022701"/>
    </source>
</evidence>
<proteinExistence type="inferred from homology"/>
<dbReference type="FunFam" id="3.40.850.10:FF:000064">
    <property type="entry name" value="Kinesin-like protein"/>
    <property type="match status" value="1"/>
</dbReference>
<dbReference type="GO" id="GO:0008017">
    <property type="term" value="F:microtubule binding"/>
    <property type="evidence" value="ECO:0007669"/>
    <property type="project" value="InterPro"/>
</dbReference>
<protein>
    <recommendedName>
        <fullName evidence="11">Kinesin-like protein</fullName>
    </recommendedName>
</protein>
<keyword evidence="16" id="KW-1185">Reference proteome</keyword>
<dbReference type="Proteomes" id="UP000233160">
    <property type="component" value="Unassembled WGS sequence"/>
</dbReference>
<comment type="subcellular location">
    <subcellularLocation>
        <location evidence="1">Cytoplasm</location>
        <location evidence="1">Cytoskeleton</location>
    </subcellularLocation>
</comment>
<dbReference type="GeneTree" id="ENSGT00940000161216"/>
<reference evidence="15" key="1">
    <citation type="submission" date="2025-08" db="UniProtKB">
        <authorList>
            <consortium name="Ensembl"/>
        </authorList>
    </citation>
    <scope>IDENTIFICATION</scope>
</reference>
<reference evidence="15" key="2">
    <citation type="submission" date="2025-09" db="UniProtKB">
        <authorList>
            <consortium name="Ensembl"/>
        </authorList>
    </citation>
    <scope>IDENTIFICATION</scope>
</reference>
<dbReference type="PANTHER" id="PTHR47969">
    <property type="entry name" value="CHROMOSOME-ASSOCIATED KINESIN KIF4A-RELATED"/>
    <property type="match status" value="1"/>
</dbReference>
<evidence type="ECO:0000259" key="14">
    <source>
        <dbReference type="PROSITE" id="PS50067"/>
    </source>
</evidence>
<feature type="region of interest" description="Disordered" evidence="13">
    <location>
        <begin position="608"/>
        <end position="637"/>
    </location>
</feature>
<feature type="region of interest" description="Disordered" evidence="13">
    <location>
        <begin position="1"/>
        <end position="25"/>
    </location>
</feature>
<feature type="domain" description="Kinesin motor" evidence="14">
    <location>
        <begin position="25"/>
        <end position="362"/>
    </location>
</feature>
<dbReference type="STRING" id="379532.ENSPCOP00000027481"/>
<evidence type="ECO:0000313" key="16">
    <source>
        <dbReference type="Proteomes" id="UP000233160"/>
    </source>
</evidence>
<dbReference type="GO" id="GO:0005524">
    <property type="term" value="F:ATP binding"/>
    <property type="evidence" value="ECO:0007669"/>
    <property type="project" value="UniProtKB-UniRule"/>
</dbReference>
<dbReference type="PROSITE" id="PS00411">
    <property type="entry name" value="KINESIN_MOTOR_1"/>
    <property type="match status" value="1"/>
</dbReference>
<evidence type="ECO:0000256" key="10">
    <source>
        <dbReference type="PROSITE-ProRule" id="PRU00283"/>
    </source>
</evidence>
<dbReference type="GO" id="GO:0003777">
    <property type="term" value="F:microtubule motor activity"/>
    <property type="evidence" value="ECO:0007669"/>
    <property type="project" value="InterPro"/>
</dbReference>
<dbReference type="GO" id="GO:0005875">
    <property type="term" value="C:microtubule associated complex"/>
    <property type="evidence" value="ECO:0007669"/>
    <property type="project" value="TreeGrafter"/>
</dbReference>
<evidence type="ECO:0000256" key="12">
    <source>
        <dbReference type="SAM" id="Coils"/>
    </source>
</evidence>
<dbReference type="SUPFAM" id="SSF52540">
    <property type="entry name" value="P-loop containing nucleoside triphosphate hydrolases"/>
    <property type="match status" value="1"/>
</dbReference>
<keyword evidence="2" id="KW-0963">Cytoplasm</keyword>
<name>A0A2K6GMK9_PROCO</name>
<dbReference type="InterPro" id="IPR001752">
    <property type="entry name" value="Kinesin_motor_dom"/>
</dbReference>
<dbReference type="AlphaFoldDB" id="A0A2K6GMK9"/>
<evidence type="ECO:0000256" key="8">
    <source>
        <dbReference type="ARBA" id="ARBA00023175"/>
    </source>
</evidence>
<accession>A0A2K6GMK9</accession>
<dbReference type="InterPro" id="IPR036961">
    <property type="entry name" value="Kinesin_motor_dom_sf"/>
</dbReference>
<feature type="coiled-coil region" evidence="12">
    <location>
        <begin position="384"/>
        <end position="465"/>
    </location>
</feature>
<dbReference type="InterPro" id="IPR027417">
    <property type="entry name" value="P-loop_NTPase"/>
</dbReference>
<evidence type="ECO:0000256" key="5">
    <source>
        <dbReference type="ARBA" id="ARBA00022741"/>
    </source>
</evidence>
<evidence type="ECO:0000256" key="7">
    <source>
        <dbReference type="ARBA" id="ARBA00023054"/>
    </source>
</evidence>
<evidence type="ECO:0000256" key="1">
    <source>
        <dbReference type="ARBA" id="ARBA00004245"/>
    </source>
</evidence>
<keyword evidence="3" id="KW-0597">Phosphoprotein</keyword>
<dbReference type="GO" id="GO:0007052">
    <property type="term" value="P:mitotic spindle organization"/>
    <property type="evidence" value="ECO:0007669"/>
    <property type="project" value="TreeGrafter"/>
</dbReference>
<dbReference type="GO" id="GO:0007018">
    <property type="term" value="P:microtubule-based movement"/>
    <property type="evidence" value="ECO:0007669"/>
    <property type="project" value="InterPro"/>
</dbReference>